<evidence type="ECO:0000313" key="3">
    <source>
        <dbReference type="Proteomes" id="UP000298138"/>
    </source>
</evidence>
<sequence>MPPMTPAQFFGAAQFAVVGASTNTEKFGYKVFSWYIDHSIPAVPINPSPNTKSILDRPTVAALSELTNPKETSVSVITPPKISLQAVEDAKKLGIKGLWFQPGSFDEAVLKKAEELGVPFVAGGGACVLIHGERAIQEAKEGGAKL</sequence>
<dbReference type="Pfam" id="PF13380">
    <property type="entry name" value="CoA_binding_2"/>
    <property type="match status" value="1"/>
</dbReference>
<dbReference type="InterPro" id="IPR003781">
    <property type="entry name" value="CoA-bd"/>
</dbReference>
<dbReference type="OrthoDB" id="5138418at2759"/>
<dbReference type="AlphaFoldDB" id="A0A4S2N8X0"/>
<organism evidence="2 3">
    <name type="scientific">Ascodesmis nigricans</name>
    <dbReference type="NCBI Taxonomy" id="341454"/>
    <lineage>
        <taxon>Eukaryota</taxon>
        <taxon>Fungi</taxon>
        <taxon>Dikarya</taxon>
        <taxon>Ascomycota</taxon>
        <taxon>Pezizomycotina</taxon>
        <taxon>Pezizomycetes</taxon>
        <taxon>Pezizales</taxon>
        <taxon>Ascodesmidaceae</taxon>
        <taxon>Ascodesmis</taxon>
    </lineage>
</organism>
<dbReference type="PANTHER" id="PTHR33303">
    <property type="entry name" value="CYTOPLASMIC PROTEIN-RELATED"/>
    <property type="match status" value="1"/>
</dbReference>
<dbReference type="EMBL" id="ML220112">
    <property type="protein sequence ID" value="TGZ85654.1"/>
    <property type="molecule type" value="Genomic_DNA"/>
</dbReference>
<dbReference type="PANTHER" id="PTHR33303:SF2">
    <property type="entry name" value="COA-BINDING DOMAIN-CONTAINING PROTEIN"/>
    <property type="match status" value="1"/>
</dbReference>
<dbReference type="SUPFAM" id="SSF51735">
    <property type="entry name" value="NAD(P)-binding Rossmann-fold domains"/>
    <property type="match status" value="1"/>
</dbReference>
<keyword evidence="3" id="KW-1185">Reference proteome</keyword>
<evidence type="ECO:0000313" key="2">
    <source>
        <dbReference type="EMBL" id="TGZ85654.1"/>
    </source>
</evidence>
<protein>
    <submittedName>
        <fullName evidence="2">NAD(P)-binding protein</fullName>
    </submittedName>
</protein>
<accession>A0A4S2N8X0</accession>
<dbReference type="SMART" id="SM00881">
    <property type="entry name" value="CoA_binding"/>
    <property type="match status" value="1"/>
</dbReference>
<feature type="domain" description="CoA-binding" evidence="1">
    <location>
        <begin position="9"/>
        <end position="104"/>
    </location>
</feature>
<dbReference type="Gene3D" id="3.40.50.720">
    <property type="entry name" value="NAD(P)-binding Rossmann-like Domain"/>
    <property type="match status" value="1"/>
</dbReference>
<reference evidence="2 3" key="1">
    <citation type="submission" date="2019-04" db="EMBL/GenBank/DDBJ databases">
        <title>Comparative genomics and transcriptomics to analyze fruiting body development in filamentous ascomycetes.</title>
        <authorList>
            <consortium name="DOE Joint Genome Institute"/>
            <person name="Lutkenhaus R."/>
            <person name="Traeger S."/>
            <person name="Breuer J."/>
            <person name="Kuo A."/>
            <person name="Lipzen A."/>
            <person name="Pangilinan J."/>
            <person name="Dilworth D."/>
            <person name="Sandor L."/>
            <person name="Poggeler S."/>
            <person name="Barry K."/>
            <person name="Grigoriev I.V."/>
            <person name="Nowrousian M."/>
        </authorList>
    </citation>
    <scope>NUCLEOTIDE SEQUENCE [LARGE SCALE GENOMIC DNA]</scope>
    <source>
        <strain evidence="2 3">CBS 389.68</strain>
    </source>
</reference>
<evidence type="ECO:0000259" key="1">
    <source>
        <dbReference type="SMART" id="SM00881"/>
    </source>
</evidence>
<name>A0A4S2N8X0_9PEZI</name>
<dbReference type="InterPro" id="IPR036291">
    <property type="entry name" value="NAD(P)-bd_dom_sf"/>
</dbReference>
<dbReference type="STRING" id="341454.A0A4S2N8X0"/>
<gene>
    <name evidence="2" type="ORF">EX30DRAFT_314867</name>
</gene>
<proteinExistence type="predicted"/>
<dbReference type="Proteomes" id="UP000298138">
    <property type="component" value="Unassembled WGS sequence"/>
</dbReference>
<dbReference type="InParanoid" id="A0A4S2N8X0"/>